<protein>
    <submittedName>
        <fullName evidence="2">Uncharacterized protein</fullName>
    </submittedName>
</protein>
<organism evidence="2 3">
    <name type="scientific">Cladonia borealis</name>
    <dbReference type="NCBI Taxonomy" id="184061"/>
    <lineage>
        <taxon>Eukaryota</taxon>
        <taxon>Fungi</taxon>
        <taxon>Dikarya</taxon>
        <taxon>Ascomycota</taxon>
        <taxon>Pezizomycotina</taxon>
        <taxon>Lecanoromycetes</taxon>
        <taxon>OSLEUM clade</taxon>
        <taxon>Lecanoromycetidae</taxon>
        <taxon>Lecanorales</taxon>
        <taxon>Lecanorineae</taxon>
        <taxon>Cladoniaceae</taxon>
        <taxon>Cladonia</taxon>
    </lineage>
</organism>
<dbReference type="EMBL" id="JAFEKC020000022">
    <property type="protein sequence ID" value="KAK0507730.1"/>
    <property type="molecule type" value="Genomic_DNA"/>
</dbReference>
<evidence type="ECO:0000313" key="2">
    <source>
        <dbReference type="EMBL" id="KAK0507730.1"/>
    </source>
</evidence>
<evidence type="ECO:0000313" key="3">
    <source>
        <dbReference type="Proteomes" id="UP001166286"/>
    </source>
</evidence>
<sequence>MSLLRFQNLYGAHVQSESERRLNSPDEVPVTPEQNPTSATSTELTSSGPQASWESQTPFGKLTVSGGIGTPLKSLAANASCRIEACKESLGIKTFRKQEAEDLIRCGILGGDQWKRAPAAQQLVRQQPSSAISGSLTFTAPTETFELVYLSSAFQALMVLATIGGLLGPIERTAALIVDGALDAVFQDQSDVGRPYLENTLKRAVLHTYAADRSTKQGNALDDLVLKCLQTVPDQLRRYCAQTKDEITTFQIDDSQLGQIAEWAFNSDARTLVLFDKVEVLAATVASTFFKTRRLAIVDCENQVINQLNSDISLDTVPSAAVYHGGTAQQAINILHRNNWLQPVARVESKRVSSNSPCLILSCPSETALDTCPAFLESVGVSKSDANYLIDAIKKDAITQFARVISIVREELWGYSYTSEENVQYLYEYGEYMSGYDWKFWLGFENPQIDRIMLNRPRGQSVELGSLTFYGYTAKAIHDRPSIPALHEKYMKSHPNVISRFSDISVALGAVAGLIFGLALTCVHCQDAPYLRKMNVSCTLDNDLSESYSNLVAPMDDKITVPRSKCLGVLAQIWLGMEGLYIKYWPATALGISNSCGAVMSAIFAETTSLEQATTRFIVSTNVPDIMVGDKPVVACAVTPQSKVQKRGHQVDVKLSTKEPYDGCWQIHCITITGSSPPALDKDNLLANKVSVVPVCGHVACGAKWWENVDLDNAFAVMVESAEDAKGSTCSSCPQAVEARWLEQEIFLQKRDFAFSCSLPREKEKLVIPAHRNGLMQGFLCGLFRGSAQRLRYPLHSCIQHIDADIVIS</sequence>
<dbReference type="Proteomes" id="UP001166286">
    <property type="component" value="Unassembled WGS sequence"/>
</dbReference>
<gene>
    <name evidence="2" type="ORF">JMJ35_009619</name>
</gene>
<feature type="compositionally biased region" description="Polar residues" evidence="1">
    <location>
        <begin position="32"/>
        <end position="57"/>
    </location>
</feature>
<dbReference type="AlphaFoldDB" id="A0AA39QRC2"/>
<name>A0AA39QRC2_9LECA</name>
<keyword evidence="3" id="KW-1185">Reference proteome</keyword>
<proteinExistence type="predicted"/>
<feature type="region of interest" description="Disordered" evidence="1">
    <location>
        <begin position="15"/>
        <end position="57"/>
    </location>
</feature>
<accession>A0AA39QRC2</accession>
<evidence type="ECO:0000256" key="1">
    <source>
        <dbReference type="SAM" id="MobiDB-lite"/>
    </source>
</evidence>
<reference evidence="2" key="1">
    <citation type="submission" date="2023-03" db="EMBL/GenBank/DDBJ databases">
        <title>Complete genome of Cladonia borealis.</title>
        <authorList>
            <person name="Park H."/>
        </authorList>
    </citation>
    <scope>NUCLEOTIDE SEQUENCE</scope>
    <source>
        <strain evidence="2">ANT050790</strain>
    </source>
</reference>
<comment type="caution">
    <text evidence="2">The sequence shown here is derived from an EMBL/GenBank/DDBJ whole genome shotgun (WGS) entry which is preliminary data.</text>
</comment>